<dbReference type="EC" id="2.7.11.1" evidence="2"/>
<gene>
    <name evidence="12" type="ORF">XAT740_LOCUS17873</name>
</gene>
<keyword evidence="7" id="KW-0067">ATP-binding</keyword>
<organism evidence="12 13">
    <name type="scientific">Adineta ricciae</name>
    <name type="common">Rotifer</name>
    <dbReference type="NCBI Taxonomy" id="249248"/>
    <lineage>
        <taxon>Eukaryota</taxon>
        <taxon>Metazoa</taxon>
        <taxon>Spiralia</taxon>
        <taxon>Gnathifera</taxon>
        <taxon>Rotifera</taxon>
        <taxon>Eurotatoria</taxon>
        <taxon>Bdelloidea</taxon>
        <taxon>Adinetida</taxon>
        <taxon>Adinetidae</taxon>
        <taxon>Adineta</taxon>
    </lineage>
</organism>
<dbReference type="InterPro" id="IPR008271">
    <property type="entry name" value="Ser/Thr_kinase_AS"/>
</dbReference>
<dbReference type="PROSITE" id="PS00108">
    <property type="entry name" value="PROTEIN_KINASE_ST"/>
    <property type="match status" value="1"/>
</dbReference>
<feature type="compositionally biased region" description="Low complexity" evidence="10">
    <location>
        <begin position="630"/>
        <end position="643"/>
    </location>
</feature>
<keyword evidence="4" id="KW-0808">Transferase</keyword>
<feature type="region of interest" description="Disordered" evidence="10">
    <location>
        <begin position="315"/>
        <end position="437"/>
    </location>
</feature>
<dbReference type="Gene3D" id="3.30.200.20">
    <property type="entry name" value="Phosphorylase Kinase, domain 1"/>
    <property type="match status" value="1"/>
</dbReference>
<name>A0A814NHJ1_ADIRI</name>
<dbReference type="FunFam" id="1.10.510.10:FF:000219">
    <property type="entry name" value="Putative serine/threonine-protein kinase Nek4"/>
    <property type="match status" value="1"/>
</dbReference>
<evidence type="ECO:0000256" key="1">
    <source>
        <dbReference type="ARBA" id="ARBA00010886"/>
    </source>
</evidence>
<evidence type="ECO:0000256" key="2">
    <source>
        <dbReference type="ARBA" id="ARBA00012513"/>
    </source>
</evidence>
<accession>A0A814NHJ1</accession>
<sequence length="771" mass="86302">MLKQMNRSEPALHINEINVNDKYKFLNLIGKGSYGEVWLVLPLRPSSSSSSSNKSNVKQLVLKRLDLRQQSNDTTQDDIDGAEREAKLLSTLKHPNIVAYIESFRSNDGFLNIVMAYCEGGDLYTKLKERKANHQPLPENQIIEWFVQICMALQYMHDKSILHRDLKTQNIFLTKNEIVKVGDLGIARVLDSGNDLATTIIGTPYYMSPEIFSHQPYGQKSDIWALGCCVYEMTTLEHAFNAKDMNALVIKIIRGQTPQTSKKYSDSLTDIIKSMLSKNPADRPTAKKVLQSPFIKKHILQLLEKTKVKCQNQANSNSQATVVAPSVVPLSSSPPRSSPSSDAKTPHSSASSPSSKKSQPNVFSNNNPPVLPSFPPLPPTHNRPPSHVTTSSSSSGSSSSANASRSLSSADADQSNSARARRRLRMRQSNPLPINDKQMDLKFLLKLSENDTLQRRQRDQQIHNHLRQYQQISSDDEHDVSSSPKASRPAVVVAPQRQLVRPSSAASSVESNHSKLSYDDDVYSSDRHLAPSYQQLQQSEAKIIKSSDSNINLSARQRRRDNRIQSSIETSIASIANNDDQPSSSQSTVQDVISAEIEKKKEGEKDMNDFLFMLTATLKLAPDTTTSAQSSDMDSSELTSSSNDSDRTLVDSGDGYSHSSQQISQPWSSGDRTMEIPLHQTNRLQKRFDALKTSVIAVEIELNITQSSCFSECLREISEDKLRRILNILENVSETQMTHEMILELGEDLYERYSPQIFLLKFYEDSLRTYS</sequence>
<reference evidence="12" key="1">
    <citation type="submission" date="2021-02" db="EMBL/GenBank/DDBJ databases">
        <authorList>
            <person name="Nowell W R."/>
        </authorList>
    </citation>
    <scope>NUCLEOTIDE SEQUENCE</scope>
</reference>
<dbReference type="InterPro" id="IPR051131">
    <property type="entry name" value="NEK_Ser/Thr_kinase_NIMA"/>
</dbReference>
<dbReference type="PROSITE" id="PS50011">
    <property type="entry name" value="PROTEIN_KINASE_DOM"/>
    <property type="match status" value="1"/>
</dbReference>
<dbReference type="CDD" id="cd08215">
    <property type="entry name" value="STKc_Nek"/>
    <property type="match status" value="1"/>
</dbReference>
<dbReference type="PANTHER" id="PTHR44899">
    <property type="entry name" value="CAMK FAMILY PROTEIN KINASE"/>
    <property type="match status" value="1"/>
</dbReference>
<dbReference type="GO" id="GO:0005524">
    <property type="term" value="F:ATP binding"/>
    <property type="evidence" value="ECO:0007669"/>
    <property type="project" value="UniProtKB-KW"/>
</dbReference>
<comment type="similarity">
    <text evidence="1">Belongs to the protein kinase superfamily. NEK Ser/Thr protein kinase family. NIMA subfamily.</text>
</comment>
<dbReference type="SUPFAM" id="SSF56112">
    <property type="entry name" value="Protein kinase-like (PK-like)"/>
    <property type="match status" value="1"/>
</dbReference>
<evidence type="ECO:0000256" key="9">
    <source>
        <dbReference type="ARBA" id="ARBA00048679"/>
    </source>
</evidence>
<evidence type="ECO:0000256" key="3">
    <source>
        <dbReference type="ARBA" id="ARBA00022527"/>
    </source>
</evidence>
<dbReference type="InterPro" id="IPR011009">
    <property type="entry name" value="Kinase-like_dom_sf"/>
</dbReference>
<dbReference type="Pfam" id="PF00069">
    <property type="entry name" value="Pkinase"/>
    <property type="match status" value="1"/>
</dbReference>
<evidence type="ECO:0000256" key="10">
    <source>
        <dbReference type="SAM" id="MobiDB-lite"/>
    </source>
</evidence>
<feature type="region of interest" description="Disordered" evidence="10">
    <location>
        <begin position="572"/>
        <end position="591"/>
    </location>
</feature>
<evidence type="ECO:0000256" key="4">
    <source>
        <dbReference type="ARBA" id="ARBA00022679"/>
    </source>
</evidence>
<dbReference type="GO" id="GO:0004674">
    <property type="term" value="F:protein serine/threonine kinase activity"/>
    <property type="evidence" value="ECO:0007669"/>
    <property type="project" value="UniProtKB-KW"/>
</dbReference>
<dbReference type="SMART" id="SM00220">
    <property type="entry name" value="S_TKc"/>
    <property type="match status" value="1"/>
</dbReference>
<feature type="domain" description="Protein kinase" evidence="11">
    <location>
        <begin position="23"/>
        <end position="295"/>
    </location>
</feature>
<evidence type="ECO:0000256" key="8">
    <source>
        <dbReference type="ARBA" id="ARBA00047899"/>
    </source>
</evidence>
<evidence type="ECO:0000313" key="12">
    <source>
        <dbReference type="EMBL" id="CAF1091671.1"/>
    </source>
</evidence>
<comment type="caution">
    <text evidence="12">The sequence shown here is derived from an EMBL/GenBank/DDBJ whole genome shotgun (WGS) entry which is preliminary data.</text>
</comment>
<feature type="region of interest" description="Disordered" evidence="10">
    <location>
        <begin position="625"/>
        <end position="673"/>
    </location>
</feature>
<evidence type="ECO:0000256" key="6">
    <source>
        <dbReference type="ARBA" id="ARBA00022777"/>
    </source>
</evidence>
<comment type="catalytic activity">
    <reaction evidence="8">
        <text>L-threonyl-[protein] + ATP = O-phospho-L-threonyl-[protein] + ADP + H(+)</text>
        <dbReference type="Rhea" id="RHEA:46608"/>
        <dbReference type="Rhea" id="RHEA-COMP:11060"/>
        <dbReference type="Rhea" id="RHEA-COMP:11605"/>
        <dbReference type="ChEBI" id="CHEBI:15378"/>
        <dbReference type="ChEBI" id="CHEBI:30013"/>
        <dbReference type="ChEBI" id="CHEBI:30616"/>
        <dbReference type="ChEBI" id="CHEBI:61977"/>
        <dbReference type="ChEBI" id="CHEBI:456216"/>
        <dbReference type="EC" id="2.7.11.1"/>
    </reaction>
</comment>
<feature type="region of interest" description="Disordered" evidence="10">
    <location>
        <begin position="469"/>
        <end position="520"/>
    </location>
</feature>
<feature type="compositionally biased region" description="Polar residues" evidence="10">
    <location>
        <begin position="657"/>
        <end position="671"/>
    </location>
</feature>
<evidence type="ECO:0000256" key="7">
    <source>
        <dbReference type="ARBA" id="ARBA00022840"/>
    </source>
</evidence>
<feature type="compositionally biased region" description="Low complexity" evidence="10">
    <location>
        <begin position="391"/>
        <end position="415"/>
    </location>
</feature>
<protein>
    <recommendedName>
        <fullName evidence="2">non-specific serine/threonine protein kinase</fullName>
        <ecNumber evidence="2">2.7.11.1</ecNumber>
    </recommendedName>
</protein>
<dbReference type="Proteomes" id="UP000663828">
    <property type="component" value="Unassembled WGS sequence"/>
</dbReference>
<keyword evidence="3" id="KW-0723">Serine/threonine-protein kinase</keyword>
<comment type="catalytic activity">
    <reaction evidence="9">
        <text>L-seryl-[protein] + ATP = O-phospho-L-seryl-[protein] + ADP + H(+)</text>
        <dbReference type="Rhea" id="RHEA:17989"/>
        <dbReference type="Rhea" id="RHEA-COMP:9863"/>
        <dbReference type="Rhea" id="RHEA-COMP:11604"/>
        <dbReference type="ChEBI" id="CHEBI:15378"/>
        <dbReference type="ChEBI" id="CHEBI:29999"/>
        <dbReference type="ChEBI" id="CHEBI:30616"/>
        <dbReference type="ChEBI" id="CHEBI:83421"/>
        <dbReference type="ChEBI" id="CHEBI:456216"/>
        <dbReference type="EC" id="2.7.11.1"/>
    </reaction>
</comment>
<dbReference type="PANTHER" id="PTHR44899:SF7">
    <property type="entry name" value="NIMA-RELATED KINASE"/>
    <property type="match status" value="1"/>
</dbReference>
<keyword evidence="13" id="KW-1185">Reference proteome</keyword>
<keyword evidence="6" id="KW-0418">Kinase</keyword>
<keyword evidence="5" id="KW-0547">Nucleotide-binding</keyword>
<proteinExistence type="inferred from homology"/>
<evidence type="ECO:0000313" key="13">
    <source>
        <dbReference type="Proteomes" id="UP000663828"/>
    </source>
</evidence>
<dbReference type="EMBL" id="CAJNOR010001177">
    <property type="protein sequence ID" value="CAF1091671.1"/>
    <property type="molecule type" value="Genomic_DNA"/>
</dbReference>
<dbReference type="InterPro" id="IPR000719">
    <property type="entry name" value="Prot_kinase_dom"/>
</dbReference>
<feature type="compositionally biased region" description="Low complexity" evidence="10">
    <location>
        <begin position="322"/>
        <end position="341"/>
    </location>
</feature>
<evidence type="ECO:0000256" key="5">
    <source>
        <dbReference type="ARBA" id="ARBA00022741"/>
    </source>
</evidence>
<dbReference type="AlphaFoldDB" id="A0A814NHJ1"/>
<evidence type="ECO:0000259" key="11">
    <source>
        <dbReference type="PROSITE" id="PS50011"/>
    </source>
</evidence>
<feature type="compositionally biased region" description="Low complexity" evidence="10">
    <location>
        <begin position="348"/>
        <end position="368"/>
    </location>
</feature>
<dbReference type="Gene3D" id="1.10.510.10">
    <property type="entry name" value="Transferase(Phosphotransferase) domain 1"/>
    <property type="match status" value="1"/>
</dbReference>
<feature type="compositionally biased region" description="Pro residues" evidence="10">
    <location>
        <begin position="369"/>
        <end position="382"/>
    </location>
</feature>